<dbReference type="Pfam" id="PF03787">
    <property type="entry name" value="RAMPs"/>
    <property type="match status" value="1"/>
</dbReference>
<dbReference type="Proteomes" id="UP000427373">
    <property type="component" value="Chromosome"/>
</dbReference>
<dbReference type="InterPro" id="IPR017005">
    <property type="entry name" value="UCP032748"/>
</dbReference>
<dbReference type="InterPro" id="IPR005537">
    <property type="entry name" value="RAMP_III_fam"/>
</dbReference>
<reference evidence="3 6" key="2">
    <citation type="submission" date="2020-08" db="EMBL/GenBank/DDBJ databases">
        <title>Genomic Encyclopedia of Type Strains, Phase IV (KMG-IV): sequencing the most valuable type-strain genomes for metagenomic binning, comparative biology and taxonomic classification.</title>
        <authorList>
            <person name="Goeker M."/>
        </authorList>
    </citation>
    <scope>NUCLEOTIDE SEQUENCE [LARGE SCALE GENOMIC DNA]</scope>
    <source>
        <strain evidence="3 6">DSM 12421</strain>
    </source>
</reference>
<dbReference type="RefSeq" id="WP_156015756.1">
    <property type="nucleotide sequence ID" value="NZ_CP045484.1"/>
</dbReference>
<gene>
    <name evidence="4" type="ORF">D1869_14520</name>
    <name evidence="3" type="ORF">HNQ62_002379</name>
</gene>
<protein>
    <submittedName>
        <fullName evidence="3">CRISPR/Cas system CSM-associated protein Csm3 (Group 7 of RAMP superfamily)</fullName>
    </submittedName>
</protein>
<accession>A0A650CKP5</accession>
<feature type="domain" description="CRISPR type III-associated protein" evidence="2">
    <location>
        <begin position="7"/>
        <end position="163"/>
    </location>
</feature>
<proteinExistence type="predicted"/>
<dbReference type="EMBL" id="CP045484">
    <property type="protein sequence ID" value="QGR18265.1"/>
    <property type="molecule type" value="Genomic_DNA"/>
</dbReference>
<evidence type="ECO:0000313" key="6">
    <source>
        <dbReference type="Proteomes" id="UP000582213"/>
    </source>
</evidence>
<dbReference type="GO" id="GO:0051607">
    <property type="term" value="P:defense response to virus"/>
    <property type="evidence" value="ECO:0007669"/>
    <property type="project" value="UniProtKB-KW"/>
</dbReference>
<evidence type="ECO:0000256" key="1">
    <source>
        <dbReference type="ARBA" id="ARBA00023118"/>
    </source>
</evidence>
<organism evidence="4 5">
    <name type="scientific">Sulfurisphaera ohwakuensis</name>
    <dbReference type="NCBI Taxonomy" id="69656"/>
    <lineage>
        <taxon>Archaea</taxon>
        <taxon>Thermoproteota</taxon>
        <taxon>Thermoprotei</taxon>
        <taxon>Sulfolobales</taxon>
        <taxon>Sulfolobaceae</taxon>
        <taxon>Sulfurisphaera</taxon>
    </lineage>
</organism>
<reference evidence="4 5" key="1">
    <citation type="submission" date="2019-10" db="EMBL/GenBank/DDBJ databases">
        <title>Genome Sequences from Six Type Strain Members of the Archaeal Family Sulfolobaceae: Acidianus ambivalens, Acidianus infernus, Metallosphaera prunae, Stygiolobus azoricus, Sulfolobus metallicus, and Sulfurisphaera ohwakuensis.</title>
        <authorList>
            <person name="Counts J.A."/>
            <person name="Kelly R.M."/>
        </authorList>
    </citation>
    <scope>NUCLEOTIDE SEQUENCE [LARGE SCALE GENOMIC DNA]</scope>
    <source>
        <strain evidence="4 5">TA-1</strain>
    </source>
</reference>
<sequence length="203" mass="22914">MEFKVLIKNLTSLTIGGGSTIGAVDIPLNPMVLPPSTIKGVLRTAIHNYLPEGYTSCGKIEPSKIKEAHEKNGVCDVCKLFGYPDYKDSGCFTVAVRIPEVVRSKITRVEINDRTQRSEEGHLFTQEVIAPNTQFEVTIYFRDSCGDRMLKLLLYSLLALRLWRMGRNAMVDVKLKEDICQKVKCDEEMKSIVFSLSDYIWGD</sequence>
<dbReference type="EMBL" id="JACHFY010000019">
    <property type="protein sequence ID" value="MBB5254605.1"/>
    <property type="molecule type" value="Genomic_DNA"/>
</dbReference>
<dbReference type="Proteomes" id="UP000582213">
    <property type="component" value="Unassembled WGS sequence"/>
</dbReference>
<dbReference type="KEGG" id="soh:D1869_14520"/>
<evidence type="ECO:0000313" key="5">
    <source>
        <dbReference type="Proteomes" id="UP000427373"/>
    </source>
</evidence>
<evidence type="ECO:0000313" key="3">
    <source>
        <dbReference type="EMBL" id="MBB5254605.1"/>
    </source>
</evidence>
<evidence type="ECO:0000259" key="2">
    <source>
        <dbReference type="Pfam" id="PF03787"/>
    </source>
</evidence>
<dbReference type="GeneID" id="42802484"/>
<keyword evidence="5" id="KW-1185">Reference proteome</keyword>
<dbReference type="PIRSF" id="PIRSF032748">
    <property type="entry name" value="UCP032748"/>
    <property type="match status" value="1"/>
</dbReference>
<dbReference type="AlphaFoldDB" id="A0A650CKP5"/>
<name>A0A650CKP5_SULOH</name>
<evidence type="ECO:0000313" key="4">
    <source>
        <dbReference type="EMBL" id="QGR18265.1"/>
    </source>
</evidence>
<dbReference type="OrthoDB" id="42533at2157"/>
<dbReference type="CDD" id="cd09726">
    <property type="entry name" value="RAMP_I_III"/>
    <property type="match status" value="1"/>
</dbReference>
<keyword evidence="1" id="KW-0051">Antiviral defense</keyword>